<reference evidence="4" key="1">
    <citation type="submission" date="2016-11" db="EMBL/GenBank/DDBJ databases">
        <authorList>
            <person name="Varghese N."/>
            <person name="Submissions S."/>
        </authorList>
    </citation>
    <scope>NUCLEOTIDE SEQUENCE [LARGE SCALE GENOMIC DNA]</scope>
    <source>
        <strain evidence="4">DSM 26884</strain>
    </source>
</reference>
<evidence type="ECO:0000313" key="3">
    <source>
        <dbReference type="EMBL" id="SHJ79319.1"/>
    </source>
</evidence>
<name>A0A1M6M773_9BACE</name>
<dbReference type="RefSeq" id="WP_073315166.1">
    <property type="nucleotide sequence ID" value="NZ_FQZN01000064.1"/>
</dbReference>
<evidence type="ECO:0000256" key="1">
    <source>
        <dbReference type="SAM" id="Coils"/>
    </source>
</evidence>
<keyword evidence="1" id="KW-0175">Coiled coil</keyword>
<evidence type="ECO:0000256" key="2">
    <source>
        <dbReference type="SAM" id="Phobius"/>
    </source>
</evidence>
<accession>A0A1M6M773</accession>
<dbReference type="Gene3D" id="1.10.287.1490">
    <property type="match status" value="1"/>
</dbReference>
<organism evidence="3 4">
    <name type="scientific">Bacteroides stercorirosoris</name>
    <dbReference type="NCBI Taxonomy" id="871324"/>
    <lineage>
        <taxon>Bacteria</taxon>
        <taxon>Pseudomonadati</taxon>
        <taxon>Bacteroidota</taxon>
        <taxon>Bacteroidia</taxon>
        <taxon>Bacteroidales</taxon>
        <taxon>Bacteroidaceae</taxon>
        <taxon>Bacteroides</taxon>
    </lineage>
</organism>
<keyword evidence="2" id="KW-0472">Membrane</keyword>
<evidence type="ECO:0000313" key="4">
    <source>
        <dbReference type="Proteomes" id="UP000184192"/>
    </source>
</evidence>
<keyword evidence="2" id="KW-0812">Transmembrane</keyword>
<sequence length="394" mass="45628">MIQQQVAAEVENAKSVIINLRYIFTNNEKKRVLEKSGIDVIHIINLLSILENQILVPDKFMLNDKFLEIIYREFPRFSMDLESNIARYQNDTIEFGANNVLEIRNICQKLLSVLCSLTNNNKKLFIGKSYNSETYYEQQISELKSSKSKLEKQLSELQKTKEQLSEVSQDQKTELQQKENDISQTKIELAETLSRLSDAEKELEEKRKQEDAQKNWSEKIESTFKNLSSLLDPISKEYSRLSTLYYIYMVLSGSIIILLLVLEIILCKSLSQENDYPQLLEYVPYYVPIPISGALLWAFIVQMNRAQRQLVILAERIHHIKYIEGLLLSLNTLAPNIEDAVKRINSAMDKLIKGHLLSQNIIHDEESILNEERKDALPIDIVIKLLETIKSTTK</sequence>
<gene>
    <name evidence="3" type="ORF">SAMN05444350_16419</name>
</gene>
<dbReference type="GeneID" id="92714946"/>
<keyword evidence="2" id="KW-1133">Transmembrane helix</keyword>
<feature type="transmembrane region" description="Helical" evidence="2">
    <location>
        <begin position="285"/>
        <end position="301"/>
    </location>
</feature>
<feature type="transmembrane region" description="Helical" evidence="2">
    <location>
        <begin position="245"/>
        <end position="265"/>
    </location>
</feature>
<dbReference type="Proteomes" id="UP000184192">
    <property type="component" value="Unassembled WGS sequence"/>
</dbReference>
<protein>
    <submittedName>
        <fullName evidence="3">Uncharacterized protein</fullName>
    </submittedName>
</protein>
<proteinExistence type="predicted"/>
<dbReference type="EMBL" id="FQZN01000064">
    <property type="protein sequence ID" value="SHJ79319.1"/>
    <property type="molecule type" value="Genomic_DNA"/>
</dbReference>
<dbReference type="AlphaFoldDB" id="A0A1M6M773"/>
<keyword evidence="4" id="KW-1185">Reference proteome</keyword>
<feature type="coiled-coil region" evidence="1">
    <location>
        <begin position="140"/>
        <end position="213"/>
    </location>
</feature>